<dbReference type="PANTHER" id="PTHR39217:SF1">
    <property type="entry name" value="GLUTATHIONE SYNTHETASE"/>
    <property type="match status" value="1"/>
</dbReference>
<keyword evidence="2" id="KW-1185">Reference proteome</keyword>
<evidence type="ECO:0000313" key="2">
    <source>
        <dbReference type="Proteomes" id="UP001501705"/>
    </source>
</evidence>
<dbReference type="EMBL" id="BAAAPH010000021">
    <property type="protein sequence ID" value="GAA1592716.1"/>
    <property type="molecule type" value="Genomic_DNA"/>
</dbReference>
<dbReference type="InterPro" id="IPR053191">
    <property type="entry name" value="DcsG_Biosynth_Enzyme"/>
</dbReference>
<protein>
    <submittedName>
        <fullName evidence="1">ATP-grasp domain protein</fullName>
    </submittedName>
</protein>
<evidence type="ECO:0000313" key="1">
    <source>
        <dbReference type="EMBL" id="GAA1592716.1"/>
    </source>
</evidence>
<comment type="caution">
    <text evidence="1">The sequence shown here is derived from an EMBL/GenBank/DDBJ whole genome shotgun (WGS) entry which is preliminary data.</text>
</comment>
<proteinExistence type="predicted"/>
<sequence>MTQRIAIATSAGFAELHPDERPLLDALRAAGLDPVVEVWTDPSVSWSAYDAVLLRTVWDYFLRYDEFTEWLALLDKSGVLVLNDTKQVRWNSDKQYLLELREQGVAIVPSQVAAGACLREVVAGLTGQEIVIKPTVSGNALHTVRGLAGSPELDQALAELPDLVYLVQPFLPEIQSAGEWSLLFFDGEFSHAVVKRPAAGDYRVQETYGGQVVPTDPPADVLATAQAALSAAGPTPLYARVDGVVVNGRFLLMEIDLIEPYLFLPQSPTAATHLATALTTRLHPTPTATKTV</sequence>
<organism evidence="1 2">
    <name type="scientific">Kribbella hippodromi</name>
    <dbReference type="NCBI Taxonomy" id="434347"/>
    <lineage>
        <taxon>Bacteria</taxon>
        <taxon>Bacillati</taxon>
        <taxon>Actinomycetota</taxon>
        <taxon>Actinomycetes</taxon>
        <taxon>Propionibacteriales</taxon>
        <taxon>Kribbellaceae</taxon>
        <taxon>Kribbella</taxon>
    </lineage>
</organism>
<gene>
    <name evidence="1" type="ORF">GCM10009804_56480</name>
</gene>
<name>A0ABP4Q0Z8_9ACTN</name>
<dbReference type="PANTHER" id="PTHR39217">
    <property type="match status" value="1"/>
</dbReference>
<accession>A0ABP4Q0Z8</accession>
<dbReference type="Proteomes" id="UP001501705">
    <property type="component" value="Unassembled WGS sequence"/>
</dbReference>
<dbReference type="RefSeq" id="WP_344238103.1">
    <property type="nucleotide sequence ID" value="NZ_BAAAPH010000021.1"/>
</dbReference>
<dbReference type="SUPFAM" id="SSF56059">
    <property type="entry name" value="Glutathione synthetase ATP-binding domain-like"/>
    <property type="match status" value="1"/>
</dbReference>
<reference evidence="2" key="1">
    <citation type="journal article" date="2019" name="Int. J. Syst. Evol. Microbiol.">
        <title>The Global Catalogue of Microorganisms (GCM) 10K type strain sequencing project: providing services to taxonomists for standard genome sequencing and annotation.</title>
        <authorList>
            <consortium name="The Broad Institute Genomics Platform"/>
            <consortium name="The Broad Institute Genome Sequencing Center for Infectious Disease"/>
            <person name="Wu L."/>
            <person name="Ma J."/>
        </authorList>
    </citation>
    <scope>NUCLEOTIDE SEQUENCE [LARGE SCALE GENOMIC DNA]</scope>
    <source>
        <strain evidence="2">JCM 15572</strain>
    </source>
</reference>